<dbReference type="Pfam" id="PF01979">
    <property type="entry name" value="Amidohydro_1"/>
    <property type="match status" value="1"/>
</dbReference>
<evidence type="ECO:0000313" key="3">
    <source>
        <dbReference type="EMBL" id="RXK03241.1"/>
    </source>
</evidence>
<dbReference type="RefSeq" id="WP_129088014.1">
    <property type="nucleotide sequence ID" value="NZ_CP053836.1"/>
</dbReference>
<gene>
    <name evidence="3" type="ORF">CRV07_12685</name>
</gene>
<name>A0A4Q1AJX6_9BACT</name>
<evidence type="ECO:0000313" key="4">
    <source>
        <dbReference type="Proteomes" id="UP000289758"/>
    </source>
</evidence>
<dbReference type="GO" id="GO:0016810">
    <property type="term" value="F:hydrolase activity, acting on carbon-nitrogen (but not peptide) bonds"/>
    <property type="evidence" value="ECO:0007669"/>
    <property type="project" value="InterPro"/>
</dbReference>
<dbReference type="NCBIfam" id="NF006269">
    <property type="entry name" value="PRK08418.1"/>
    <property type="match status" value="1"/>
</dbReference>
<protein>
    <submittedName>
        <fullName evidence="3">Chlorohydrolase</fullName>
    </submittedName>
</protein>
<dbReference type="SUPFAM" id="SSF51556">
    <property type="entry name" value="Metallo-dependent hydrolases"/>
    <property type="match status" value="1"/>
</dbReference>
<proteinExistence type="predicted"/>
<keyword evidence="4" id="KW-1185">Reference proteome</keyword>
<dbReference type="InterPro" id="IPR032466">
    <property type="entry name" value="Metal_Hydrolase"/>
</dbReference>
<dbReference type="PANTHER" id="PTHR43794:SF11">
    <property type="entry name" value="AMIDOHYDROLASE-RELATED DOMAIN-CONTAINING PROTEIN"/>
    <property type="match status" value="1"/>
</dbReference>
<dbReference type="SUPFAM" id="SSF51338">
    <property type="entry name" value="Composite domain of metallo-dependent hydrolases"/>
    <property type="match status" value="1"/>
</dbReference>
<organism evidence="3 4">
    <name type="scientific">Halarcobacter ebronensis</name>
    <dbReference type="NCBI Taxonomy" id="1462615"/>
    <lineage>
        <taxon>Bacteria</taxon>
        <taxon>Pseudomonadati</taxon>
        <taxon>Campylobacterota</taxon>
        <taxon>Epsilonproteobacteria</taxon>
        <taxon>Campylobacterales</taxon>
        <taxon>Arcobacteraceae</taxon>
        <taxon>Halarcobacter</taxon>
    </lineage>
</organism>
<feature type="domain" description="Amidohydrolase-related" evidence="2">
    <location>
        <begin position="56"/>
        <end position="406"/>
    </location>
</feature>
<dbReference type="InterPro" id="IPR011059">
    <property type="entry name" value="Metal-dep_hydrolase_composite"/>
</dbReference>
<dbReference type="OrthoDB" id="9807210at2"/>
<dbReference type="Gene3D" id="3.20.20.140">
    <property type="entry name" value="Metal-dependent hydrolases"/>
    <property type="match status" value="1"/>
</dbReference>
<dbReference type="InterPro" id="IPR050287">
    <property type="entry name" value="MTA/SAH_deaminase"/>
</dbReference>
<dbReference type="InterPro" id="IPR006680">
    <property type="entry name" value="Amidohydro-rel"/>
</dbReference>
<dbReference type="Gene3D" id="2.30.40.10">
    <property type="entry name" value="Urease, subunit C, domain 1"/>
    <property type="match status" value="1"/>
</dbReference>
<dbReference type="AlphaFoldDB" id="A0A4Q1AJX6"/>
<evidence type="ECO:0000256" key="1">
    <source>
        <dbReference type="ARBA" id="ARBA00022801"/>
    </source>
</evidence>
<accession>A0A4Q1AJX6</accession>
<sequence length="409" mass="46094">MKALKASWVLTCDENSTIIKDGAIVYDKKIIDVATYEFIKEKYPSLEIQDLGENSVLMPGLINSHIHLEFSSNTTTLKYGNFLTWLNSVITSREKLVEKATKSLIKEKLDFIKRSGTTTIGAISSYSFDLDSCFESDLNVVYFNEVIGSKPDMIDTLFSDFKSRLELSKKRKREGFYPSVAIHSPYSVHPFLVRESLKLAREENLKVSAHFLESPQEFEWLHKDEGGFLEFFKNFLGQEKAVTKPMQFLEQFSKIDTLSFSHCVEASNNDLEKIKELGAVINHCATSNRVLNNSKLDIEKLIDINLPFSIGTDGLSSNNSLSMFDELRNALMIHTSHDIVKLAKLLVKAATKNGALALGLNKGELKKGFDADIIAIFLPDEVEDEEYLEMNIILHIKNTDKTIIGGIDV</sequence>
<dbReference type="PANTHER" id="PTHR43794">
    <property type="entry name" value="AMINOHYDROLASE SSNA-RELATED"/>
    <property type="match status" value="1"/>
</dbReference>
<dbReference type="EMBL" id="PDKK01000013">
    <property type="protein sequence ID" value="RXK03241.1"/>
    <property type="molecule type" value="Genomic_DNA"/>
</dbReference>
<comment type="caution">
    <text evidence="3">The sequence shown here is derived from an EMBL/GenBank/DDBJ whole genome shotgun (WGS) entry which is preliminary data.</text>
</comment>
<evidence type="ECO:0000259" key="2">
    <source>
        <dbReference type="Pfam" id="PF01979"/>
    </source>
</evidence>
<keyword evidence="1 3" id="KW-0378">Hydrolase</keyword>
<reference evidence="3 4" key="1">
    <citation type="submission" date="2017-10" db="EMBL/GenBank/DDBJ databases">
        <title>Genomics of the genus Arcobacter.</title>
        <authorList>
            <person name="Perez-Cataluna A."/>
            <person name="Figueras M.J."/>
        </authorList>
    </citation>
    <scope>NUCLEOTIDE SEQUENCE [LARGE SCALE GENOMIC DNA]</scope>
    <source>
        <strain evidence="3 4">CECT 8441</strain>
    </source>
</reference>
<dbReference type="Proteomes" id="UP000289758">
    <property type="component" value="Unassembled WGS sequence"/>
</dbReference>